<dbReference type="GeneID" id="42528623"/>
<evidence type="ECO:0000313" key="1">
    <source>
        <dbReference type="EMBL" id="OAT05998.1"/>
    </source>
</evidence>
<dbReference type="RefSeq" id="XP_031576992.1">
    <property type="nucleotide sequence ID" value="XM_031724474.1"/>
</dbReference>
<gene>
    <name evidence="1" type="ORF">BDBG_16538</name>
</gene>
<dbReference type="Proteomes" id="UP000002038">
    <property type="component" value="Unassembled WGS sequence"/>
</dbReference>
<organism evidence="1 2">
    <name type="scientific">Blastomyces gilchristii (strain SLH14081)</name>
    <name type="common">Blastomyces dermatitidis</name>
    <dbReference type="NCBI Taxonomy" id="559298"/>
    <lineage>
        <taxon>Eukaryota</taxon>
        <taxon>Fungi</taxon>
        <taxon>Dikarya</taxon>
        <taxon>Ascomycota</taxon>
        <taxon>Pezizomycotina</taxon>
        <taxon>Eurotiomycetes</taxon>
        <taxon>Eurotiomycetidae</taxon>
        <taxon>Onygenales</taxon>
        <taxon>Ajellomycetaceae</taxon>
        <taxon>Blastomyces</taxon>
    </lineage>
</organism>
<proteinExistence type="predicted"/>
<dbReference type="KEGG" id="bgh:BDBG_16538"/>
<sequence>MFESDKIIAEKQSDKINIYKDLIEGIISEMSDNIRDLSNQNDNDSVSKKTHMRLEIARLQHEIK</sequence>
<keyword evidence="2" id="KW-1185">Reference proteome</keyword>
<dbReference type="VEuPathDB" id="FungiDB:BDBG_16538"/>
<evidence type="ECO:0000313" key="2">
    <source>
        <dbReference type="Proteomes" id="UP000002038"/>
    </source>
</evidence>
<name>A0A179UFE1_BLAGS</name>
<dbReference type="AlphaFoldDB" id="A0A179UFE1"/>
<protein>
    <submittedName>
        <fullName evidence="1">Uncharacterized protein</fullName>
    </submittedName>
</protein>
<accession>A0A179UFE1</accession>
<dbReference type="EMBL" id="GG657450">
    <property type="protein sequence ID" value="OAT05998.1"/>
    <property type="molecule type" value="Genomic_DNA"/>
</dbReference>
<reference evidence="2" key="1">
    <citation type="journal article" date="2015" name="PLoS Genet.">
        <title>The dynamic genome and transcriptome of the human fungal pathogen Blastomyces and close relative Emmonsia.</title>
        <authorList>
            <person name="Munoz J.F."/>
            <person name="Gauthier G.M."/>
            <person name="Desjardins C.A."/>
            <person name="Gallo J.E."/>
            <person name="Holder J."/>
            <person name="Sullivan T.D."/>
            <person name="Marty A.J."/>
            <person name="Carmen J.C."/>
            <person name="Chen Z."/>
            <person name="Ding L."/>
            <person name="Gujja S."/>
            <person name="Magrini V."/>
            <person name="Misas E."/>
            <person name="Mitreva M."/>
            <person name="Priest M."/>
            <person name="Saif S."/>
            <person name="Whiston E.A."/>
            <person name="Young S."/>
            <person name="Zeng Q."/>
            <person name="Goldman W.E."/>
            <person name="Mardis E.R."/>
            <person name="Taylor J.W."/>
            <person name="McEwen J.G."/>
            <person name="Clay O.K."/>
            <person name="Klein B.S."/>
            <person name="Cuomo C.A."/>
        </authorList>
    </citation>
    <scope>NUCLEOTIDE SEQUENCE [LARGE SCALE GENOMIC DNA]</scope>
    <source>
        <strain evidence="2">SLH14081</strain>
    </source>
</reference>